<keyword evidence="4 7" id="KW-1133">Transmembrane helix</keyword>
<dbReference type="AlphaFoldDB" id="A0A5J5N0V8"/>
<evidence type="ECO:0000313" key="8">
    <source>
        <dbReference type="EMBL" id="KAB0384203.1"/>
    </source>
</evidence>
<dbReference type="Pfam" id="PF04505">
    <property type="entry name" value="CD225"/>
    <property type="match status" value="1"/>
</dbReference>
<proteinExistence type="inferred from homology"/>
<dbReference type="GO" id="GO:0016020">
    <property type="term" value="C:membrane"/>
    <property type="evidence" value="ECO:0007669"/>
    <property type="project" value="UniProtKB-SubCell"/>
</dbReference>
<reference evidence="8 9" key="1">
    <citation type="submission" date="2019-06" db="EMBL/GenBank/DDBJ databases">
        <title>Discovery of a novel chromosome fission-fusion reversal in muntjac.</title>
        <authorList>
            <person name="Mudd A.B."/>
            <person name="Bredeson J.V."/>
            <person name="Baum R."/>
            <person name="Hockemeyer D."/>
            <person name="Rokhsar D.S."/>
        </authorList>
    </citation>
    <scope>NUCLEOTIDE SEQUENCE [LARGE SCALE GENOMIC DNA]</scope>
    <source>
        <strain evidence="8">UCam_UCB_Mr</strain>
        <tissue evidence="8">Fibroblast cell line</tissue>
    </source>
</reference>
<evidence type="ECO:0000256" key="6">
    <source>
        <dbReference type="SAM" id="MobiDB-lite"/>
    </source>
</evidence>
<comment type="similarity">
    <text evidence="2">Belongs to the CD225/Dispanin family.</text>
</comment>
<protein>
    <recommendedName>
        <fullName evidence="10">PMIS2 transmembrane protein</fullName>
    </recommendedName>
</protein>
<feature type="transmembrane region" description="Helical" evidence="7">
    <location>
        <begin position="130"/>
        <end position="150"/>
    </location>
</feature>
<feature type="compositionally biased region" description="Pro residues" evidence="6">
    <location>
        <begin position="10"/>
        <end position="49"/>
    </location>
</feature>
<comment type="caution">
    <text evidence="8">The sequence shown here is derived from an EMBL/GenBank/DDBJ whole genome shotgun (WGS) entry which is preliminary data.</text>
</comment>
<gene>
    <name evidence="8" type="ORF">FD755_006120</name>
</gene>
<evidence type="ECO:0000256" key="2">
    <source>
        <dbReference type="ARBA" id="ARBA00006843"/>
    </source>
</evidence>
<evidence type="ECO:0000256" key="4">
    <source>
        <dbReference type="ARBA" id="ARBA00022989"/>
    </source>
</evidence>
<dbReference type="PANTHER" id="PTHR14768:SF5">
    <property type="entry name" value="TRANSMEMBRANE PROTEIN PMIS2"/>
    <property type="match status" value="1"/>
</dbReference>
<name>A0A5J5N0V8_MUNRE</name>
<keyword evidence="9" id="KW-1185">Reference proteome</keyword>
<dbReference type="PANTHER" id="PTHR14768">
    <property type="entry name" value="UPF0338 PROTEIN"/>
    <property type="match status" value="1"/>
</dbReference>
<keyword evidence="5 7" id="KW-0472">Membrane</keyword>
<evidence type="ECO:0000256" key="7">
    <source>
        <dbReference type="SAM" id="Phobius"/>
    </source>
</evidence>
<organism evidence="8 9">
    <name type="scientific">Muntiacus reevesi</name>
    <name type="common">Reeves' muntjac</name>
    <name type="synonym">Cervus reevesi</name>
    <dbReference type="NCBI Taxonomy" id="9886"/>
    <lineage>
        <taxon>Eukaryota</taxon>
        <taxon>Metazoa</taxon>
        <taxon>Chordata</taxon>
        <taxon>Craniata</taxon>
        <taxon>Vertebrata</taxon>
        <taxon>Euteleostomi</taxon>
        <taxon>Mammalia</taxon>
        <taxon>Eutheria</taxon>
        <taxon>Laurasiatheria</taxon>
        <taxon>Artiodactyla</taxon>
        <taxon>Ruminantia</taxon>
        <taxon>Pecora</taxon>
        <taxon>Cervidae</taxon>
        <taxon>Muntiacinae</taxon>
        <taxon>Muntiacus</taxon>
    </lineage>
</organism>
<dbReference type="InterPro" id="IPR007593">
    <property type="entry name" value="CD225/Dispanin_fam"/>
</dbReference>
<keyword evidence="3 7" id="KW-0812">Transmembrane</keyword>
<evidence type="ECO:0000256" key="5">
    <source>
        <dbReference type="ARBA" id="ARBA00023136"/>
    </source>
</evidence>
<accession>A0A5J5N0V8</accession>
<evidence type="ECO:0000256" key="1">
    <source>
        <dbReference type="ARBA" id="ARBA00004370"/>
    </source>
</evidence>
<comment type="subcellular location">
    <subcellularLocation>
        <location evidence="1">Membrane</location>
    </subcellularLocation>
</comment>
<evidence type="ECO:0000256" key="3">
    <source>
        <dbReference type="ARBA" id="ARBA00022692"/>
    </source>
</evidence>
<sequence length="151" mass="15463">MTPIPADAGAPPPAPGAPPPAPGAPAPAPGEPPGAPGAPPGAPGAPPGAPDAAAPEVKQTKDELLFYAPEYTCLTVVALILFPPLGIPALVFSGKVGLRNPNLKLPFLQTKEANKKSQWEEAYINSGRTGWLDVFAILIGLGIIYFLVLFV</sequence>
<dbReference type="EMBL" id="VCEB01000002">
    <property type="protein sequence ID" value="KAB0384203.1"/>
    <property type="molecule type" value="Genomic_DNA"/>
</dbReference>
<dbReference type="Proteomes" id="UP000326062">
    <property type="component" value="Chromosome 2"/>
</dbReference>
<feature type="region of interest" description="Disordered" evidence="6">
    <location>
        <begin position="1"/>
        <end position="56"/>
    </location>
</feature>
<feature type="transmembrane region" description="Helical" evidence="7">
    <location>
        <begin position="71"/>
        <end position="92"/>
    </location>
</feature>
<evidence type="ECO:0000313" key="9">
    <source>
        <dbReference type="Proteomes" id="UP000326062"/>
    </source>
</evidence>
<evidence type="ECO:0008006" key="10">
    <source>
        <dbReference type="Google" id="ProtNLM"/>
    </source>
</evidence>